<sequence length="74" mass="8114">MKKILFASAFALFGTFAMANETKEIKEEASKAQTEENCIKVNYSCGVSADICNFNGTTQQLVNMVWAQDGLICP</sequence>
<keyword evidence="1" id="KW-0732">Signal</keyword>
<dbReference type="RefSeq" id="WP_230475512.1">
    <property type="nucleotide sequence ID" value="NZ_CP072842.1"/>
</dbReference>
<reference evidence="3" key="2">
    <citation type="submission" date="2021-04" db="EMBL/GenBank/DDBJ databases">
        <title>Taxonomy of Flavobacteriaceae bacterium ZY171143.</title>
        <authorList>
            <person name="Li F."/>
        </authorList>
    </citation>
    <scope>NUCLEOTIDE SEQUENCE [LARGE SCALE GENOMIC DNA]</scope>
    <source>
        <strain evidence="3">ZY171143</strain>
    </source>
</reference>
<evidence type="ECO:0000256" key="1">
    <source>
        <dbReference type="SAM" id="SignalP"/>
    </source>
</evidence>
<protein>
    <submittedName>
        <fullName evidence="2">Uncharacterized protein</fullName>
    </submittedName>
</protein>
<accession>A0ABX7XAH1</accession>
<feature type="signal peptide" evidence="1">
    <location>
        <begin position="1"/>
        <end position="19"/>
    </location>
</feature>
<organism evidence="2 3">
    <name type="scientific">Faecalibacter bovis</name>
    <dbReference type="NCBI Taxonomy" id="2898187"/>
    <lineage>
        <taxon>Bacteria</taxon>
        <taxon>Pseudomonadati</taxon>
        <taxon>Bacteroidota</taxon>
        <taxon>Flavobacteriia</taxon>
        <taxon>Flavobacteriales</taxon>
        <taxon>Weeksellaceae</taxon>
        <taxon>Faecalibacter</taxon>
    </lineage>
</organism>
<dbReference type="Proteomes" id="UP000672011">
    <property type="component" value="Chromosome"/>
</dbReference>
<proteinExistence type="predicted"/>
<evidence type="ECO:0000313" key="2">
    <source>
        <dbReference type="EMBL" id="QTV04890.1"/>
    </source>
</evidence>
<keyword evidence="3" id="KW-1185">Reference proteome</keyword>
<gene>
    <name evidence="2" type="ORF">J9309_08780</name>
</gene>
<name>A0ABX7XAH1_9FLAO</name>
<evidence type="ECO:0000313" key="3">
    <source>
        <dbReference type="Proteomes" id="UP000672011"/>
    </source>
</evidence>
<dbReference type="EMBL" id="CP072842">
    <property type="protein sequence ID" value="QTV04890.1"/>
    <property type="molecule type" value="Genomic_DNA"/>
</dbReference>
<feature type="chain" id="PRO_5046052006" evidence="1">
    <location>
        <begin position="20"/>
        <end position="74"/>
    </location>
</feature>
<reference evidence="2 3" key="1">
    <citation type="journal article" date="2021" name="Int. J. Syst. Evol. Microbiol.">
        <title>Faecalibacter bovis sp. nov., isolated from cow faeces.</title>
        <authorList>
            <person name="Li F."/>
            <person name="Zhao W."/>
            <person name="Hong Q."/>
            <person name="Shao Q."/>
            <person name="Song J."/>
            <person name="Yang S."/>
        </authorList>
    </citation>
    <scope>NUCLEOTIDE SEQUENCE [LARGE SCALE GENOMIC DNA]</scope>
    <source>
        <strain evidence="2 3">ZY171143</strain>
    </source>
</reference>